<dbReference type="Proteomes" id="UP000027821">
    <property type="component" value="Unassembled WGS sequence"/>
</dbReference>
<feature type="transmembrane region" description="Helical" evidence="1">
    <location>
        <begin position="6"/>
        <end position="25"/>
    </location>
</feature>
<dbReference type="EMBL" id="JMIH01000024">
    <property type="protein sequence ID" value="KEO72335.1"/>
    <property type="molecule type" value="Genomic_DNA"/>
</dbReference>
<dbReference type="AlphaFoldDB" id="A0A074KVP6"/>
<keyword evidence="1" id="KW-0472">Membrane</keyword>
<evidence type="ECO:0000256" key="1">
    <source>
        <dbReference type="SAM" id="Phobius"/>
    </source>
</evidence>
<dbReference type="eggNOG" id="ENOG5033NNF">
    <property type="taxonomic scope" value="Bacteria"/>
</dbReference>
<accession>A0A074KVP6</accession>
<sequence>MENALVILVISILLLIISIPFLFFFRRSSDIRLENDHLVFRYPFSKKEITLNEELKSWQLQEAYFLRLGKTYALNLEMKNGKWKSVSSRFNGDTFQEIFQYLDTQYGQLRKSDNR</sequence>
<gene>
    <name evidence="2" type="ORF">EL17_16435</name>
</gene>
<proteinExistence type="predicted"/>
<dbReference type="OrthoDB" id="839582at2"/>
<comment type="caution">
    <text evidence="2">The sequence shown here is derived from an EMBL/GenBank/DDBJ whole genome shotgun (WGS) entry which is preliminary data.</text>
</comment>
<name>A0A074KVP6_9BACT</name>
<keyword evidence="1" id="KW-1133">Transmembrane helix</keyword>
<organism evidence="2 3">
    <name type="scientific">Anditalea andensis</name>
    <dbReference type="NCBI Taxonomy" id="1048983"/>
    <lineage>
        <taxon>Bacteria</taxon>
        <taxon>Pseudomonadati</taxon>
        <taxon>Bacteroidota</taxon>
        <taxon>Cytophagia</taxon>
        <taxon>Cytophagales</taxon>
        <taxon>Cytophagaceae</taxon>
        <taxon>Anditalea</taxon>
    </lineage>
</organism>
<reference evidence="2 3" key="1">
    <citation type="submission" date="2014-04" db="EMBL/GenBank/DDBJ databases">
        <title>Characterization and application of a salt tolerant electro-active bacterium.</title>
        <authorList>
            <person name="Yang L."/>
            <person name="Wei S."/>
            <person name="Tay Q.X.M."/>
        </authorList>
    </citation>
    <scope>NUCLEOTIDE SEQUENCE [LARGE SCALE GENOMIC DNA]</scope>
    <source>
        <strain evidence="2 3">LY1</strain>
    </source>
</reference>
<evidence type="ECO:0000313" key="2">
    <source>
        <dbReference type="EMBL" id="KEO72335.1"/>
    </source>
</evidence>
<protein>
    <submittedName>
        <fullName evidence="2">Uncharacterized protein</fullName>
    </submittedName>
</protein>
<evidence type="ECO:0000313" key="3">
    <source>
        <dbReference type="Proteomes" id="UP000027821"/>
    </source>
</evidence>
<keyword evidence="1" id="KW-0812">Transmembrane</keyword>
<keyword evidence="3" id="KW-1185">Reference proteome</keyword>
<dbReference type="RefSeq" id="WP_035076746.1">
    <property type="nucleotide sequence ID" value="NZ_JMIH01000024.1"/>
</dbReference>